<dbReference type="Proteomes" id="UP000326671">
    <property type="component" value="Unassembled WGS sequence"/>
</dbReference>
<reference evidence="2 3" key="1">
    <citation type="submission" date="2019-09" db="EMBL/GenBank/DDBJ databases">
        <title>Whole genome sequences of isolates from the Mars Exploration Rovers.</title>
        <authorList>
            <person name="Seuylemezian A."/>
            <person name="Vaishampayan P."/>
        </authorList>
    </citation>
    <scope>NUCLEOTIDE SEQUENCE [LARGE SCALE GENOMIC DNA]</scope>
    <source>
        <strain evidence="2 3">MER_TA_151</strain>
    </source>
</reference>
<dbReference type="RefSeq" id="WP_150440477.1">
    <property type="nucleotide sequence ID" value="NZ_VYKL01000019.1"/>
</dbReference>
<organism evidence="2 3">
    <name type="scientific">Niallia endozanthoxylica</name>
    <dbReference type="NCBI Taxonomy" id="2036016"/>
    <lineage>
        <taxon>Bacteria</taxon>
        <taxon>Bacillati</taxon>
        <taxon>Bacillota</taxon>
        <taxon>Bacilli</taxon>
        <taxon>Bacillales</taxon>
        <taxon>Bacillaceae</taxon>
        <taxon>Niallia</taxon>
    </lineage>
</organism>
<dbReference type="AlphaFoldDB" id="A0A5J5HPJ0"/>
<comment type="caution">
    <text evidence="2">The sequence shown here is derived from an EMBL/GenBank/DDBJ whole genome shotgun (WGS) entry which is preliminary data.</text>
</comment>
<feature type="compositionally biased region" description="Basic and acidic residues" evidence="1">
    <location>
        <begin position="10"/>
        <end position="28"/>
    </location>
</feature>
<feature type="region of interest" description="Disordered" evidence="1">
    <location>
        <begin position="9"/>
        <end position="28"/>
    </location>
</feature>
<dbReference type="OrthoDB" id="9933892at2"/>
<accession>A0A5J5HPJ0</accession>
<proteinExistence type="predicted"/>
<evidence type="ECO:0000313" key="2">
    <source>
        <dbReference type="EMBL" id="KAA9023600.1"/>
    </source>
</evidence>
<keyword evidence="3" id="KW-1185">Reference proteome</keyword>
<sequence>MGIFHRFTKKDKENNKDGKKENVNKKQKKNELKMKQVDHYFGYLLTIYNEFADKYAENEDFKEGLNPHSKEYIKNLEHGIQLTKKAYDKINAIPYVYDIPKTTQQYMKSSKEQFLMNLENYIKRDEVIKKAIAEAAETGNKIEIFDEFTIPFTVKAQFHMETATTYMDQARESI</sequence>
<evidence type="ECO:0000313" key="3">
    <source>
        <dbReference type="Proteomes" id="UP000326671"/>
    </source>
</evidence>
<name>A0A5J5HPJ0_9BACI</name>
<dbReference type="EMBL" id="VYKL01000019">
    <property type="protein sequence ID" value="KAA9023600.1"/>
    <property type="molecule type" value="Genomic_DNA"/>
</dbReference>
<evidence type="ECO:0000256" key="1">
    <source>
        <dbReference type="SAM" id="MobiDB-lite"/>
    </source>
</evidence>
<protein>
    <submittedName>
        <fullName evidence="2">Uncharacterized protein</fullName>
    </submittedName>
</protein>
<gene>
    <name evidence="2" type="ORF">F4V44_13135</name>
</gene>